<reference evidence="3 4" key="1">
    <citation type="submission" date="2019-09" db="EMBL/GenBank/DDBJ databases">
        <title>Draft genome sequencing of Hungatella hathewayi 123Y-2.</title>
        <authorList>
            <person name="Lv Q."/>
            <person name="Li S."/>
        </authorList>
    </citation>
    <scope>NUCLEOTIDE SEQUENCE [LARGE SCALE GENOMIC DNA]</scope>
    <source>
        <strain evidence="3 4">123Y-2</strain>
    </source>
</reference>
<dbReference type="PROSITE" id="PS51257">
    <property type="entry name" value="PROKAR_LIPOPROTEIN"/>
    <property type="match status" value="1"/>
</dbReference>
<dbReference type="GeneID" id="93150059"/>
<feature type="signal peptide" evidence="1">
    <location>
        <begin position="1"/>
        <end position="23"/>
    </location>
</feature>
<evidence type="ECO:0000313" key="4">
    <source>
        <dbReference type="Proteomes" id="UP000434223"/>
    </source>
</evidence>
<sequence>MKLKWRMITALALLVLSMCGCMRQETESQVIRLAVESGGENLSGLTEELSKAWNRPVEIVSVAEDRLFDEISQGNCDAGIGLPEREERIKIGIWSLAVGEPANAVVIGNQPYRYSKELEGKKIGYPAGFPESQLVLSGGLQLNSYQNRNSMEQDLVNGVLDGIMLEGSDGEVFMEEHSGSGYLISQLKDQPVLSRYLYSSSMDLIRLAAGRKKGE</sequence>
<evidence type="ECO:0000313" key="5">
    <source>
        <dbReference type="Proteomes" id="UP001055091"/>
    </source>
</evidence>
<dbReference type="Gene3D" id="3.40.190.10">
    <property type="entry name" value="Periplasmic binding protein-like II"/>
    <property type="match status" value="2"/>
</dbReference>
<keyword evidence="1" id="KW-0732">Signal</keyword>
<reference evidence="2" key="2">
    <citation type="submission" date="2022-01" db="EMBL/GenBank/DDBJ databases">
        <title>Novel bile acid biosynthetic pathways are enriched in the microbiome of centenarians.</title>
        <authorList>
            <person name="Sato Y."/>
            <person name="Atarashi K."/>
            <person name="Plichta R.D."/>
            <person name="Arai Y."/>
            <person name="Sasajima S."/>
            <person name="Kearney M.S."/>
            <person name="Suda W."/>
            <person name="Takeshita K."/>
            <person name="Sasaki T."/>
            <person name="Okamoto S."/>
            <person name="Skelly N.A."/>
            <person name="Okamura Y."/>
            <person name="Vlamakis H."/>
            <person name="Li Y."/>
            <person name="Tanoue T."/>
            <person name="Takei H."/>
            <person name="Nittono H."/>
            <person name="Narushima S."/>
            <person name="Irie J."/>
            <person name="Itoh H."/>
            <person name="Moriya K."/>
            <person name="Sugiura Y."/>
            <person name="Suematsu M."/>
            <person name="Moritoki N."/>
            <person name="Shibata S."/>
            <person name="Littman R.D."/>
            <person name="Fischbach A.M."/>
            <person name="Uwamino Y."/>
            <person name="Inoue T."/>
            <person name="Honda A."/>
            <person name="Hattori M."/>
            <person name="Murai T."/>
            <person name="Xavier J.R."/>
            <person name="Hirose N."/>
            <person name="Honda K."/>
        </authorList>
    </citation>
    <scope>NUCLEOTIDE SEQUENCE</scope>
    <source>
        <strain evidence="2">CE91-St55</strain>
    </source>
</reference>
<dbReference type="Proteomes" id="UP001055091">
    <property type="component" value="Unassembled WGS sequence"/>
</dbReference>
<evidence type="ECO:0000313" key="3">
    <source>
        <dbReference type="EMBL" id="MUB66901.1"/>
    </source>
</evidence>
<dbReference type="EMBL" id="BQNJ01000002">
    <property type="protein sequence ID" value="GKH03249.1"/>
    <property type="molecule type" value="Genomic_DNA"/>
</dbReference>
<feature type="chain" id="PRO_5042683895" evidence="1">
    <location>
        <begin position="24"/>
        <end position="215"/>
    </location>
</feature>
<dbReference type="AlphaFoldDB" id="A0A174XH41"/>
<proteinExistence type="predicted"/>
<dbReference type="RefSeq" id="WP_006777417.1">
    <property type="nucleotide sequence ID" value="NZ_BQNJ01000002.1"/>
</dbReference>
<dbReference type="OrthoDB" id="9815602at2"/>
<comment type="caution">
    <text evidence="2">The sequence shown here is derived from an EMBL/GenBank/DDBJ whole genome shotgun (WGS) entry which is preliminary data.</text>
</comment>
<evidence type="ECO:0000256" key="1">
    <source>
        <dbReference type="SAM" id="SignalP"/>
    </source>
</evidence>
<dbReference type="Proteomes" id="UP000434223">
    <property type="component" value="Unassembled WGS sequence"/>
</dbReference>
<dbReference type="EMBL" id="WNME01000037">
    <property type="protein sequence ID" value="MUB66901.1"/>
    <property type="molecule type" value="Genomic_DNA"/>
</dbReference>
<dbReference type="SUPFAM" id="SSF53850">
    <property type="entry name" value="Periplasmic binding protein-like II"/>
    <property type="match status" value="1"/>
</dbReference>
<accession>A0A174XH41</accession>
<gene>
    <name evidence="2" type="ORF">CE91St55_52300</name>
    <name evidence="3" type="ORF">GNE07_28195</name>
</gene>
<organism evidence="2 5">
    <name type="scientific">Hungatella hathewayi</name>
    <dbReference type="NCBI Taxonomy" id="154046"/>
    <lineage>
        <taxon>Bacteria</taxon>
        <taxon>Bacillati</taxon>
        <taxon>Bacillota</taxon>
        <taxon>Clostridia</taxon>
        <taxon>Lachnospirales</taxon>
        <taxon>Lachnospiraceae</taxon>
        <taxon>Hungatella</taxon>
    </lineage>
</organism>
<evidence type="ECO:0000313" key="2">
    <source>
        <dbReference type="EMBL" id="GKH03249.1"/>
    </source>
</evidence>
<name>A0A174XH41_9FIRM</name>
<protein>
    <submittedName>
        <fullName evidence="2">Uncharacterized protein</fullName>
    </submittedName>
</protein>